<feature type="compositionally biased region" description="Polar residues" evidence="2">
    <location>
        <begin position="135"/>
        <end position="152"/>
    </location>
</feature>
<evidence type="ECO:0000259" key="3">
    <source>
        <dbReference type="Pfam" id="PF04822"/>
    </source>
</evidence>
<dbReference type="AlphaFoldDB" id="M0R400"/>
<dbReference type="Proteomes" id="UP000002494">
    <property type="component" value="Chromosome 16"/>
</dbReference>
<reference evidence="4" key="2">
    <citation type="submission" date="2025-08" db="UniProtKB">
        <authorList>
            <consortium name="Ensembl"/>
        </authorList>
    </citation>
    <scope>IDENTIFICATION</scope>
    <source>
        <strain evidence="4">Brown Norway</strain>
    </source>
</reference>
<name>M0R400_RAT</name>
<reference evidence="4" key="3">
    <citation type="submission" date="2025-09" db="UniProtKB">
        <authorList>
            <consortium name="Ensembl"/>
        </authorList>
    </citation>
    <scope>IDENTIFICATION</scope>
    <source>
        <strain evidence="4">Brown Norway</strain>
    </source>
</reference>
<dbReference type="GeneTree" id="ENSGT00940000153178"/>
<feature type="region of interest" description="Disordered" evidence="2">
    <location>
        <begin position="122"/>
        <end position="160"/>
    </location>
</feature>
<dbReference type="PANTHER" id="PTHR21558:SF12">
    <property type="entry name" value="2610042L04RIK PROTEIN-RELATED"/>
    <property type="match status" value="1"/>
</dbReference>
<evidence type="ECO:0000313" key="5">
    <source>
        <dbReference type="Proteomes" id="UP000002494"/>
    </source>
</evidence>
<evidence type="ECO:0000313" key="4">
    <source>
        <dbReference type="Ensembl" id="ENSRNOP00000064075.3"/>
    </source>
</evidence>
<dbReference type="Ensembl" id="ENSRNOT00000073828.3">
    <property type="protein sequence ID" value="ENSRNOP00000064075.3"/>
    <property type="gene ID" value="ENSRNOG00000068786.2"/>
</dbReference>
<dbReference type="Pfam" id="PF04822">
    <property type="entry name" value="Takusan"/>
    <property type="match status" value="1"/>
</dbReference>
<feature type="coiled-coil region" evidence="1">
    <location>
        <begin position="87"/>
        <end position="114"/>
    </location>
</feature>
<protein>
    <recommendedName>
        <fullName evidence="3">Disks large homolog 5 N-terminal domain-containing protein</fullName>
    </recommendedName>
</protein>
<dbReference type="InterPro" id="IPR006907">
    <property type="entry name" value="DLG5_N"/>
</dbReference>
<keyword evidence="5" id="KW-1185">Reference proteome</keyword>
<evidence type="ECO:0000256" key="2">
    <source>
        <dbReference type="SAM" id="MobiDB-lite"/>
    </source>
</evidence>
<sequence>VSKRSVELEELKFEIQKCDFERDELYQMLDFYIYDNWDYRLDVELPILQSKHEMRMMAMKMMTNSINDAMERYKELIQVNSSQHIRHSQLLREQTQLKNDIKSLLNEKRELLVEQNDCQHPMWRQRGSVKRSERTSVSPVRSNSSPAESQTWHRPGQDLPWREVLQEEY</sequence>
<organism evidence="4 5">
    <name type="scientific">Rattus norvegicus</name>
    <name type="common">Rat</name>
    <dbReference type="NCBI Taxonomy" id="10116"/>
    <lineage>
        <taxon>Eukaryota</taxon>
        <taxon>Metazoa</taxon>
        <taxon>Chordata</taxon>
        <taxon>Craniata</taxon>
        <taxon>Vertebrata</taxon>
        <taxon>Euteleostomi</taxon>
        <taxon>Mammalia</taxon>
        <taxon>Eutheria</taxon>
        <taxon>Euarchontoglires</taxon>
        <taxon>Glires</taxon>
        <taxon>Rodentia</taxon>
        <taxon>Myomorpha</taxon>
        <taxon>Muroidea</taxon>
        <taxon>Muridae</taxon>
        <taxon>Murinae</taxon>
        <taxon>Rattus</taxon>
    </lineage>
</organism>
<reference evidence="4" key="1">
    <citation type="submission" date="2024-01" db="EMBL/GenBank/DDBJ databases">
        <title>GRCr8: a new rat reference genome assembly contstructed from accurate long reads and long range scaffolding.</title>
        <authorList>
            <person name="Doris P.A."/>
            <person name="Kalbfleisch T."/>
            <person name="Li K."/>
            <person name="Howe K."/>
            <person name="Wood J."/>
        </authorList>
    </citation>
    <scope>NUCLEOTIDE SEQUENCE [LARGE SCALE GENOMIC DNA]</scope>
    <source>
        <strain evidence="4">Brown Norway</strain>
    </source>
</reference>
<accession>M0R400</accession>
<dbReference type="HOGENOM" id="CLU_101828_2_0_1"/>
<proteinExistence type="predicted"/>
<keyword evidence="1" id="KW-0175">Coiled coil</keyword>
<evidence type="ECO:0000256" key="1">
    <source>
        <dbReference type="SAM" id="Coils"/>
    </source>
</evidence>
<feature type="domain" description="Disks large homolog 5 N-terminal" evidence="3">
    <location>
        <begin position="3"/>
        <end position="70"/>
    </location>
</feature>
<dbReference type="PANTHER" id="PTHR21558">
    <property type="entry name" value="SPEER/SPETEX"/>
    <property type="match status" value="1"/>
</dbReference>